<feature type="transmembrane region" description="Helical" evidence="1">
    <location>
        <begin position="51"/>
        <end position="76"/>
    </location>
</feature>
<comment type="caution">
    <text evidence="2">The sequence shown here is derived from an EMBL/GenBank/DDBJ whole genome shotgun (WGS) entry which is preliminary data.</text>
</comment>
<dbReference type="AlphaFoldDB" id="A0A8H6LVV5"/>
<reference evidence="2 3" key="1">
    <citation type="submission" date="2020-07" db="EMBL/GenBank/DDBJ databases">
        <title>Comparative genomics of pyrophilous fungi reveals a link between fire events and developmental genes.</title>
        <authorList>
            <consortium name="DOE Joint Genome Institute"/>
            <person name="Steindorff A.S."/>
            <person name="Carver A."/>
            <person name="Calhoun S."/>
            <person name="Stillman K."/>
            <person name="Liu H."/>
            <person name="Lipzen A."/>
            <person name="Pangilinan J."/>
            <person name="Labutti K."/>
            <person name="Bruns T.D."/>
            <person name="Grigoriev I.V."/>
        </authorList>
    </citation>
    <scope>NUCLEOTIDE SEQUENCE [LARGE SCALE GENOMIC DNA]</scope>
    <source>
        <strain evidence="2 3">CBS 144469</strain>
    </source>
</reference>
<evidence type="ECO:0000313" key="2">
    <source>
        <dbReference type="EMBL" id="KAF6744079.1"/>
    </source>
</evidence>
<keyword evidence="1" id="KW-0472">Membrane</keyword>
<keyword evidence="1" id="KW-1133">Transmembrane helix</keyword>
<evidence type="ECO:0000313" key="3">
    <source>
        <dbReference type="Proteomes" id="UP000521943"/>
    </source>
</evidence>
<sequence length="178" mass="19362">MTVELTGKSPVIIDGCNLGEEELRVVARRIAWGKVNNSGQVRVFGFVSFHFGKVFLCSILWFTFVLSSVLVVFRFVGVRCDGVKRFSHCSHRGREGAASGMTTRWVDGRPDGITGSWLYRGPFDVSGTGLLSPEVSMPSFPLSHSESPPAGSPGFVRSSLGWCSCSEWSVCVHAGWGL</sequence>
<name>A0A8H6LVV5_9AGAR</name>
<evidence type="ECO:0000256" key="1">
    <source>
        <dbReference type="SAM" id="Phobius"/>
    </source>
</evidence>
<protein>
    <submittedName>
        <fullName evidence="2">Uncharacterized protein</fullName>
    </submittedName>
</protein>
<organism evidence="2 3">
    <name type="scientific">Ephemerocybe angulata</name>
    <dbReference type="NCBI Taxonomy" id="980116"/>
    <lineage>
        <taxon>Eukaryota</taxon>
        <taxon>Fungi</taxon>
        <taxon>Dikarya</taxon>
        <taxon>Basidiomycota</taxon>
        <taxon>Agaricomycotina</taxon>
        <taxon>Agaricomycetes</taxon>
        <taxon>Agaricomycetidae</taxon>
        <taxon>Agaricales</taxon>
        <taxon>Agaricineae</taxon>
        <taxon>Psathyrellaceae</taxon>
        <taxon>Ephemerocybe</taxon>
    </lineage>
</organism>
<gene>
    <name evidence="2" type="ORF">DFP72DRAFT_88384</name>
</gene>
<proteinExistence type="predicted"/>
<dbReference type="EMBL" id="JACGCI010000127">
    <property type="protein sequence ID" value="KAF6744079.1"/>
    <property type="molecule type" value="Genomic_DNA"/>
</dbReference>
<dbReference type="Proteomes" id="UP000521943">
    <property type="component" value="Unassembled WGS sequence"/>
</dbReference>
<keyword evidence="1" id="KW-0812">Transmembrane</keyword>
<keyword evidence="3" id="KW-1185">Reference proteome</keyword>
<accession>A0A8H6LVV5</accession>